<proteinExistence type="predicted"/>
<protein>
    <submittedName>
        <fullName evidence="1">Uncharacterized protein</fullName>
    </submittedName>
</protein>
<dbReference type="EMBL" id="JAUSSY010000003">
    <property type="protein sequence ID" value="MDQ0117847.1"/>
    <property type="molecule type" value="Genomic_DNA"/>
</dbReference>
<name>A0ABT9UDX7_9MICC</name>
<keyword evidence="2" id="KW-1185">Reference proteome</keyword>
<accession>A0ABT9UDX7</accession>
<organism evidence="1 2">
    <name type="scientific">Pseudarthrobacter defluvii</name>
    <dbReference type="NCBI Taxonomy" id="410837"/>
    <lineage>
        <taxon>Bacteria</taxon>
        <taxon>Bacillati</taxon>
        <taxon>Actinomycetota</taxon>
        <taxon>Actinomycetes</taxon>
        <taxon>Micrococcales</taxon>
        <taxon>Micrococcaceae</taxon>
        <taxon>Pseudarthrobacter</taxon>
    </lineage>
</organism>
<evidence type="ECO:0000313" key="2">
    <source>
        <dbReference type="Proteomes" id="UP001226389"/>
    </source>
</evidence>
<dbReference type="Proteomes" id="UP001226389">
    <property type="component" value="Unassembled WGS sequence"/>
</dbReference>
<reference evidence="1 2" key="1">
    <citation type="submission" date="2023-07" db="EMBL/GenBank/DDBJ databases">
        <title>Sorghum-associated microbial communities from plants grown in Nebraska, USA.</title>
        <authorList>
            <person name="Schachtman D."/>
        </authorList>
    </citation>
    <scope>NUCLEOTIDE SEQUENCE [LARGE SCALE GENOMIC DNA]</scope>
    <source>
        <strain evidence="1 2">DS994</strain>
    </source>
</reference>
<sequence>MRILHGVTFAAVLEGTTAAPGRVPPSYLPVPAGKATG</sequence>
<evidence type="ECO:0000313" key="1">
    <source>
        <dbReference type="EMBL" id="MDQ0117847.1"/>
    </source>
</evidence>
<gene>
    <name evidence="1" type="ORF">J2T22_001020</name>
</gene>
<comment type="caution">
    <text evidence="1">The sequence shown here is derived from an EMBL/GenBank/DDBJ whole genome shotgun (WGS) entry which is preliminary data.</text>
</comment>